<organism evidence="2 3">
    <name type="scientific">Sorangium cellulosum</name>
    <name type="common">Polyangium cellulosum</name>
    <dbReference type="NCBI Taxonomy" id="56"/>
    <lineage>
        <taxon>Bacteria</taxon>
        <taxon>Pseudomonadati</taxon>
        <taxon>Myxococcota</taxon>
        <taxon>Polyangia</taxon>
        <taxon>Polyangiales</taxon>
        <taxon>Polyangiaceae</taxon>
        <taxon>Sorangium</taxon>
    </lineage>
</organism>
<dbReference type="AlphaFoldDB" id="A0A150Q634"/>
<dbReference type="Proteomes" id="UP000075260">
    <property type="component" value="Unassembled WGS sequence"/>
</dbReference>
<reference evidence="2 3" key="1">
    <citation type="submission" date="2014-02" db="EMBL/GenBank/DDBJ databases">
        <title>The small core and large imbalanced accessory genome model reveals a collaborative survival strategy of Sorangium cellulosum strains in nature.</title>
        <authorList>
            <person name="Han K."/>
            <person name="Peng R."/>
            <person name="Blom J."/>
            <person name="Li Y.-Z."/>
        </authorList>
    </citation>
    <scope>NUCLEOTIDE SEQUENCE [LARGE SCALE GENOMIC DNA]</scope>
    <source>
        <strain evidence="2 3">So0008-312</strain>
    </source>
</reference>
<sequence>MNAKEKVGLLVSILGASASVTGAAQAAEVPSADSADVLAAPVELGIIDTLIKLVQSTIRMEVPN</sequence>
<name>A0A150Q634_SORCE</name>
<dbReference type="RefSeq" id="WP_155798956.1">
    <property type="nucleotide sequence ID" value="NZ_JEMA01000997.1"/>
</dbReference>
<accession>A0A150Q634</accession>
<dbReference type="EMBL" id="JEMA01000997">
    <property type="protein sequence ID" value="KYF63467.1"/>
    <property type="molecule type" value="Genomic_DNA"/>
</dbReference>
<proteinExistence type="predicted"/>
<evidence type="ECO:0000313" key="3">
    <source>
        <dbReference type="Proteomes" id="UP000075260"/>
    </source>
</evidence>
<evidence type="ECO:0008006" key="4">
    <source>
        <dbReference type="Google" id="ProtNLM"/>
    </source>
</evidence>
<keyword evidence="1" id="KW-0732">Signal</keyword>
<gene>
    <name evidence="2" type="ORF">BE15_37290</name>
</gene>
<feature type="signal peptide" evidence="1">
    <location>
        <begin position="1"/>
        <end position="26"/>
    </location>
</feature>
<evidence type="ECO:0000256" key="1">
    <source>
        <dbReference type="SAM" id="SignalP"/>
    </source>
</evidence>
<protein>
    <recommendedName>
        <fullName evidence="4">Secreted protein</fullName>
    </recommendedName>
</protein>
<evidence type="ECO:0000313" key="2">
    <source>
        <dbReference type="EMBL" id="KYF63467.1"/>
    </source>
</evidence>
<comment type="caution">
    <text evidence="2">The sequence shown here is derived from an EMBL/GenBank/DDBJ whole genome shotgun (WGS) entry which is preliminary data.</text>
</comment>
<feature type="chain" id="PRO_5007566296" description="Secreted protein" evidence="1">
    <location>
        <begin position="27"/>
        <end position="64"/>
    </location>
</feature>